<feature type="region of interest" description="Disordered" evidence="1">
    <location>
        <begin position="31"/>
        <end position="75"/>
    </location>
</feature>
<gene>
    <name evidence="2" type="ORF">KQX54_019811</name>
</gene>
<dbReference type="AlphaFoldDB" id="A0AAV7IYB4"/>
<feature type="compositionally biased region" description="Basic and acidic residues" evidence="1">
    <location>
        <begin position="34"/>
        <end position="49"/>
    </location>
</feature>
<evidence type="ECO:0000256" key="1">
    <source>
        <dbReference type="SAM" id="MobiDB-lite"/>
    </source>
</evidence>
<accession>A0AAV7IYB4</accession>
<sequence length="138" mass="15008">MPSSPSSPSSPLPTAYTQSYRAVCTVMTTVPVPARDERHGRNGNKELGRKNTTRNGRYVTVGSSPNKGLEVTPDSRNLKTQPMEMAVKSILSKGMETRVARGFAAENEKGCGKWNLESKTTRPANQAEDSRLNITLGI</sequence>
<evidence type="ECO:0000313" key="2">
    <source>
        <dbReference type="EMBL" id="KAH0561852.1"/>
    </source>
</evidence>
<evidence type="ECO:0000313" key="3">
    <source>
        <dbReference type="Proteomes" id="UP000826195"/>
    </source>
</evidence>
<comment type="caution">
    <text evidence="2">The sequence shown here is derived from an EMBL/GenBank/DDBJ whole genome shotgun (WGS) entry which is preliminary data.</text>
</comment>
<dbReference type="EMBL" id="JAHXZJ010000374">
    <property type="protein sequence ID" value="KAH0561852.1"/>
    <property type="molecule type" value="Genomic_DNA"/>
</dbReference>
<protein>
    <submittedName>
        <fullName evidence="2">Uncharacterized protein</fullName>
    </submittedName>
</protein>
<proteinExistence type="predicted"/>
<name>A0AAV7IYB4_COTGL</name>
<keyword evidence="3" id="KW-1185">Reference proteome</keyword>
<dbReference type="Proteomes" id="UP000826195">
    <property type="component" value="Unassembled WGS sequence"/>
</dbReference>
<organism evidence="2 3">
    <name type="scientific">Cotesia glomerata</name>
    <name type="common">Lepidopteran parasitic wasp</name>
    <name type="synonym">Apanteles glomeratus</name>
    <dbReference type="NCBI Taxonomy" id="32391"/>
    <lineage>
        <taxon>Eukaryota</taxon>
        <taxon>Metazoa</taxon>
        <taxon>Ecdysozoa</taxon>
        <taxon>Arthropoda</taxon>
        <taxon>Hexapoda</taxon>
        <taxon>Insecta</taxon>
        <taxon>Pterygota</taxon>
        <taxon>Neoptera</taxon>
        <taxon>Endopterygota</taxon>
        <taxon>Hymenoptera</taxon>
        <taxon>Apocrita</taxon>
        <taxon>Ichneumonoidea</taxon>
        <taxon>Braconidae</taxon>
        <taxon>Microgastrinae</taxon>
        <taxon>Cotesia</taxon>
    </lineage>
</organism>
<reference evidence="2 3" key="1">
    <citation type="journal article" date="2021" name="J. Hered.">
        <title>A chromosome-level genome assembly of the parasitoid wasp, Cotesia glomerata (Hymenoptera: Braconidae).</title>
        <authorList>
            <person name="Pinto B.J."/>
            <person name="Weis J.J."/>
            <person name="Gamble T."/>
            <person name="Ode P.J."/>
            <person name="Paul R."/>
            <person name="Zaspel J.M."/>
        </authorList>
    </citation>
    <scope>NUCLEOTIDE SEQUENCE [LARGE SCALE GENOMIC DNA]</scope>
    <source>
        <strain evidence="2">CgM1</strain>
    </source>
</reference>